<evidence type="ECO:0000256" key="3">
    <source>
        <dbReference type="SAM" id="Phobius"/>
    </source>
</evidence>
<dbReference type="SUPFAM" id="SSF48452">
    <property type="entry name" value="TPR-like"/>
    <property type="match status" value="1"/>
</dbReference>
<name>A0ABQ1V5Q2_9BACT</name>
<feature type="domain" description="VWFA" evidence="4">
    <location>
        <begin position="101"/>
        <end position="275"/>
    </location>
</feature>
<feature type="region of interest" description="Disordered" evidence="2">
    <location>
        <begin position="459"/>
        <end position="538"/>
    </location>
</feature>
<keyword evidence="3" id="KW-0812">Transmembrane</keyword>
<feature type="compositionally biased region" description="Basic and acidic residues" evidence="2">
    <location>
        <begin position="498"/>
        <end position="509"/>
    </location>
</feature>
<dbReference type="InterPro" id="IPR002035">
    <property type="entry name" value="VWF_A"/>
</dbReference>
<dbReference type="EMBL" id="BMIU01000016">
    <property type="protein sequence ID" value="GGF40221.1"/>
    <property type="molecule type" value="Genomic_DNA"/>
</dbReference>
<dbReference type="Gene3D" id="1.25.40.10">
    <property type="entry name" value="Tetratricopeptide repeat domain"/>
    <property type="match status" value="1"/>
</dbReference>
<protein>
    <submittedName>
        <fullName evidence="5">Membrane protein</fullName>
    </submittedName>
</protein>
<gene>
    <name evidence="5" type="ORF">GCM10011339_30960</name>
</gene>
<dbReference type="PANTHER" id="PTHR22550:SF14">
    <property type="entry name" value="VWFA DOMAIN-CONTAINING PROTEIN"/>
    <property type="match status" value="1"/>
</dbReference>
<dbReference type="SUPFAM" id="SSF53300">
    <property type="entry name" value="vWA-like"/>
    <property type="match status" value="1"/>
</dbReference>
<sequence length="576" mass="63297">MGMFDDLFPIDWGAFHFLRPQLLWGFAGVGLLLLIGLANLREQSSWKRYIAPHLRPYMISKGSGRVKLLMHLLLMTVLGLGVLGLAGPTWKKVELPGQVLETPMVILLDLSQSMMADDIQPSRLERAKFKITDFLDAGPGARVALVGYAGTAHTIVPLTRDYKIIKSHIETLSPKVMPFRGSDLSSALVLADSLMSVTSAPGTVLLFSDDFEGEDFDLVQEFVGAGNRKLAIMPVNTPSGSDVPAFSGKGVLKTDGNPVHSSLNSAVLGQINSLENSAVHSLTLDNSDVELIAKDVRENLKFTEQPEEKKDEWRDVGLLLVIPAALILLMWFRRGWVVFGLAVMLSSCGQKQPVEHFADLWYTRDYQAQKKSNAGDFEAAAKLYDNPLRKGVAFYKAGDYEEAIQAFSQDTSAIGAYNLGLAYFKNGDYAAAQMAFGVAASQDPGLKVAQDSKMQLDKVLSGGGKIDPSQAEEQAENGPAKTRQNKSMEDLSGGGQEATKKDMEKERLSETATTGTRTAKELDEVPDDLKMAGKSDDNQEVLLRKIDDDPARFLQKKFEFEVKRKKMKPDPNEKSW</sequence>
<keyword evidence="3" id="KW-0472">Membrane</keyword>
<dbReference type="InterPro" id="IPR050768">
    <property type="entry name" value="UPF0353/GerABKA_families"/>
</dbReference>
<feature type="transmembrane region" description="Helical" evidence="3">
    <location>
        <begin position="68"/>
        <end position="90"/>
    </location>
</feature>
<dbReference type="Gene3D" id="3.40.50.410">
    <property type="entry name" value="von Willebrand factor, type A domain"/>
    <property type="match status" value="1"/>
</dbReference>
<dbReference type="InterPro" id="IPR011990">
    <property type="entry name" value="TPR-like_helical_dom_sf"/>
</dbReference>
<feature type="compositionally biased region" description="Basic and acidic residues" evidence="2">
    <location>
        <begin position="518"/>
        <end position="538"/>
    </location>
</feature>
<evidence type="ECO:0000256" key="1">
    <source>
        <dbReference type="PROSITE-ProRule" id="PRU00339"/>
    </source>
</evidence>
<accession>A0ABQ1V5Q2</accession>
<feature type="transmembrane region" description="Helical" evidence="3">
    <location>
        <begin position="22"/>
        <end position="40"/>
    </location>
</feature>
<reference evidence="6" key="1">
    <citation type="journal article" date="2019" name="Int. J. Syst. Evol. Microbiol.">
        <title>The Global Catalogue of Microorganisms (GCM) 10K type strain sequencing project: providing services to taxonomists for standard genome sequencing and annotation.</title>
        <authorList>
            <consortium name="The Broad Institute Genomics Platform"/>
            <consortium name="The Broad Institute Genome Sequencing Center for Infectious Disease"/>
            <person name="Wu L."/>
            <person name="Ma J."/>
        </authorList>
    </citation>
    <scope>NUCLEOTIDE SEQUENCE [LARGE SCALE GENOMIC DNA]</scope>
    <source>
        <strain evidence="6">CGMCC 1.15407</strain>
    </source>
</reference>
<dbReference type="InterPro" id="IPR019734">
    <property type="entry name" value="TPR_rpt"/>
</dbReference>
<organism evidence="5 6">
    <name type="scientific">Echinicola rosea</name>
    <dbReference type="NCBI Taxonomy" id="1807691"/>
    <lineage>
        <taxon>Bacteria</taxon>
        <taxon>Pseudomonadati</taxon>
        <taxon>Bacteroidota</taxon>
        <taxon>Cytophagia</taxon>
        <taxon>Cytophagales</taxon>
        <taxon>Cyclobacteriaceae</taxon>
        <taxon>Echinicola</taxon>
    </lineage>
</organism>
<keyword evidence="3" id="KW-1133">Transmembrane helix</keyword>
<keyword evidence="6" id="KW-1185">Reference proteome</keyword>
<dbReference type="PANTHER" id="PTHR22550">
    <property type="entry name" value="SPORE GERMINATION PROTEIN"/>
    <property type="match status" value="1"/>
</dbReference>
<evidence type="ECO:0000313" key="6">
    <source>
        <dbReference type="Proteomes" id="UP000647339"/>
    </source>
</evidence>
<evidence type="ECO:0000256" key="2">
    <source>
        <dbReference type="SAM" id="MobiDB-lite"/>
    </source>
</evidence>
<evidence type="ECO:0000259" key="4">
    <source>
        <dbReference type="SMART" id="SM00327"/>
    </source>
</evidence>
<dbReference type="Proteomes" id="UP000647339">
    <property type="component" value="Unassembled WGS sequence"/>
</dbReference>
<dbReference type="Pfam" id="PF13519">
    <property type="entry name" value="VWA_2"/>
    <property type="match status" value="1"/>
</dbReference>
<keyword evidence="1" id="KW-0802">TPR repeat</keyword>
<comment type="caution">
    <text evidence="5">The sequence shown here is derived from an EMBL/GenBank/DDBJ whole genome shotgun (WGS) entry which is preliminary data.</text>
</comment>
<proteinExistence type="predicted"/>
<dbReference type="InterPro" id="IPR036465">
    <property type="entry name" value="vWFA_dom_sf"/>
</dbReference>
<dbReference type="SMART" id="SM00327">
    <property type="entry name" value="VWA"/>
    <property type="match status" value="1"/>
</dbReference>
<dbReference type="PROSITE" id="PS50005">
    <property type="entry name" value="TPR"/>
    <property type="match status" value="1"/>
</dbReference>
<feature type="repeat" description="TPR" evidence="1">
    <location>
        <begin position="413"/>
        <end position="446"/>
    </location>
</feature>
<evidence type="ECO:0000313" key="5">
    <source>
        <dbReference type="EMBL" id="GGF40221.1"/>
    </source>
</evidence>
<dbReference type="RefSeq" id="WP_229683457.1">
    <property type="nucleotide sequence ID" value="NZ_BMIU01000016.1"/>
</dbReference>